<organism evidence="2 3">
    <name type="scientific">Phytophthora nicotianae (strain INRA-310)</name>
    <name type="common">Phytophthora parasitica</name>
    <dbReference type="NCBI Taxonomy" id="761204"/>
    <lineage>
        <taxon>Eukaryota</taxon>
        <taxon>Sar</taxon>
        <taxon>Stramenopiles</taxon>
        <taxon>Oomycota</taxon>
        <taxon>Peronosporomycetes</taxon>
        <taxon>Peronosporales</taxon>
        <taxon>Peronosporaceae</taxon>
        <taxon>Phytophthora</taxon>
    </lineage>
</organism>
<dbReference type="RefSeq" id="XP_008906433.1">
    <property type="nucleotide sequence ID" value="XM_008908185.1"/>
</dbReference>
<name>W2Q7A5_PHYN3</name>
<sequence>MEKGPGFHKRQFYSSDNPKYEDKPTGPPLEAAF</sequence>
<dbReference type="GeneID" id="20191664"/>
<proteinExistence type="predicted"/>
<protein>
    <submittedName>
        <fullName evidence="2">Uncharacterized protein</fullName>
    </submittedName>
</protein>
<dbReference type="VEuPathDB" id="FungiDB:PPTG_23065"/>
<evidence type="ECO:0000313" key="2">
    <source>
        <dbReference type="EMBL" id="ETN08145.1"/>
    </source>
</evidence>
<reference evidence="2 3" key="2">
    <citation type="submission" date="2013-11" db="EMBL/GenBank/DDBJ databases">
        <title>The Genome Sequence of Phytophthora parasitica INRA-310.</title>
        <authorList>
            <consortium name="The Broad Institute Genomics Platform"/>
            <person name="Russ C."/>
            <person name="Tyler B."/>
            <person name="Panabieres F."/>
            <person name="Shan W."/>
            <person name="Tripathy S."/>
            <person name="Grunwald N."/>
            <person name="Machado M."/>
            <person name="Johnson C.S."/>
            <person name="Arredondo F."/>
            <person name="Hong C."/>
            <person name="Coffey M."/>
            <person name="Young S.K."/>
            <person name="Zeng Q."/>
            <person name="Gargeya S."/>
            <person name="Fitzgerald M."/>
            <person name="Abouelleil A."/>
            <person name="Alvarado L."/>
            <person name="Chapman S.B."/>
            <person name="Gainer-Dewar J."/>
            <person name="Goldberg J."/>
            <person name="Griggs A."/>
            <person name="Gujja S."/>
            <person name="Hansen M."/>
            <person name="Howarth C."/>
            <person name="Imamovic A."/>
            <person name="Ireland A."/>
            <person name="Larimer J."/>
            <person name="McCowan C."/>
            <person name="Murphy C."/>
            <person name="Pearson M."/>
            <person name="Poon T.W."/>
            <person name="Priest M."/>
            <person name="Roberts A."/>
            <person name="Saif S."/>
            <person name="Shea T."/>
            <person name="Sykes S."/>
            <person name="Wortman J."/>
            <person name="Nusbaum C."/>
            <person name="Birren B."/>
        </authorList>
    </citation>
    <scope>NUCLEOTIDE SEQUENCE [LARGE SCALE GENOMIC DNA]</scope>
    <source>
        <strain evidence="2 3">INRA-310</strain>
    </source>
</reference>
<dbReference type="Proteomes" id="UP000018817">
    <property type="component" value="Unassembled WGS sequence"/>
</dbReference>
<dbReference type="EMBL" id="KI669589">
    <property type="protein sequence ID" value="ETN08145.1"/>
    <property type="molecule type" value="Genomic_DNA"/>
</dbReference>
<gene>
    <name evidence="2" type="ORF">PPTG_23065</name>
</gene>
<reference evidence="3" key="1">
    <citation type="submission" date="2011-12" db="EMBL/GenBank/DDBJ databases">
        <authorList>
            <consortium name="The Broad Institute Genome Sequencing Platform"/>
            <person name="Russ C."/>
            <person name="Tyler B."/>
            <person name="Panabieres F."/>
            <person name="Shan W."/>
            <person name="Tripathy S."/>
            <person name="Grunwald N."/>
            <person name="Machado M."/>
            <person name="Young S.K."/>
            <person name="Zeng Q."/>
            <person name="Gargeya S."/>
            <person name="Fitzgerald M."/>
            <person name="Haas B."/>
            <person name="Abouelleil A."/>
            <person name="Alvarado L."/>
            <person name="Arachchi H.M."/>
            <person name="Berlin A."/>
            <person name="Chapman S.B."/>
            <person name="Gearin G."/>
            <person name="Goldberg J."/>
            <person name="Griggs A."/>
            <person name="Gujja S."/>
            <person name="Hansen M."/>
            <person name="Heiman D."/>
            <person name="Howarth C."/>
            <person name="Larimer J."/>
            <person name="Lui A."/>
            <person name="MacDonald P.J.P."/>
            <person name="McCowen C."/>
            <person name="Montmayeur A."/>
            <person name="Murphy C."/>
            <person name="Neiman D."/>
            <person name="Pearson M."/>
            <person name="Priest M."/>
            <person name="Roberts A."/>
            <person name="Saif S."/>
            <person name="Shea T."/>
            <person name="Sisk P."/>
            <person name="Stolte C."/>
            <person name="Sykes S."/>
            <person name="Wortman J."/>
            <person name="Nusbaum C."/>
            <person name="Birren B."/>
        </authorList>
    </citation>
    <scope>NUCLEOTIDE SEQUENCE [LARGE SCALE GENOMIC DNA]</scope>
    <source>
        <strain evidence="3">INRA-310</strain>
    </source>
</reference>
<dbReference type="AlphaFoldDB" id="W2Q7A5"/>
<feature type="region of interest" description="Disordered" evidence="1">
    <location>
        <begin position="1"/>
        <end position="33"/>
    </location>
</feature>
<evidence type="ECO:0000256" key="1">
    <source>
        <dbReference type="SAM" id="MobiDB-lite"/>
    </source>
</evidence>
<feature type="compositionally biased region" description="Basic residues" evidence="1">
    <location>
        <begin position="1"/>
        <end position="11"/>
    </location>
</feature>
<evidence type="ECO:0000313" key="3">
    <source>
        <dbReference type="Proteomes" id="UP000018817"/>
    </source>
</evidence>
<accession>W2Q7A5</accession>